<keyword evidence="4" id="KW-0325">Glycoprotein</keyword>
<evidence type="ECO:0000313" key="7">
    <source>
        <dbReference type="Proteomes" id="UP001370490"/>
    </source>
</evidence>
<dbReference type="PANTHER" id="PTHR20961">
    <property type="entry name" value="GLYCOSYLTRANSFERASE"/>
    <property type="match status" value="1"/>
</dbReference>
<keyword evidence="2" id="KW-0328">Glycosyltransferase</keyword>
<evidence type="ECO:0000256" key="4">
    <source>
        <dbReference type="ARBA" id="ARBA00023180"/>
    </source>
</evidence>
<evidence type="ECO:0000259" key="5">
    <source>
        <dbReference type="Pfam" id="PF04577"/>
    </source>
</evidence>
<comment type="caution">
    <text evidence="6">The sequence shown here is derived from an EMBL/GenBank/DDBJ whole genome shotgun (WGS) entry which is preliminary data.</text>
</comment>
<reference evidence="6 7" key="1">
    <citation type="submission" date="2023-12" db="EMBL/GenBank/DDBJ databases">
        <title>A high-quality genome assembly for Dillenia turbinata (Dilleniales).</title>
        <authorList>
            <person name="Chanderbali A."/>
        </authorList>
    </citation>
    <scope>NUCLEOTIDE SEQUENCE [LARGE SCALE GENOMIC DNA]</scope>
    <source>
        <strain evidence="6">LSX21</strain>
        <tissue evidence="6">Leaf</tissue>
    </source>
</reference>
<keyword evidence="3" id="KW-0808">Transferase</keyword>
<feature type="domain" description="Glycosyltransferase 61 catalytic" evidence="5">
    <location>
        <begin position="159"/>
        <end position="353"/>
    </location>
</feature>
<dbReference type="EMBL" id="JBAMMX010000011">
    <property type="protein sequence ID" value="KAK6931301.1"/>
    <property type="molecule type" value="Genomic_DNA"/>
</dbReference>
<comment type="subcellular location">
    <subcellularLocation>
        <location evidence="1">Golgi apparatus membrane</location>
        <topology evidence="1">Single-pass type II membrane protein</topology>
    </subcellularLocation>
</comment>
<evidence type="ECO:0000313" key="6">
    <source>
        <dbReference type="EMBL" id="KAK6931301.1"/>
    </source>
</evidence>
<dbReference type="GO" id="GO:0016763">
    <property type="term" value="F:pentosyltransferase activity"/>
    <property type="evidence" value="ECO:0007669"/>
    <property type="project" value="UniProtKB-ARBA"/>
</dbReference>
<dbReference type="GO" id="GO:0000139">
    <property type="term" value="C:Golgi membrane"/>
    <property type="evidence" value="ECO:0007669"/>
    <property type="project" value="UniProtKB-SubCell"/>
</dbReference>
<sequence length="454" mass="52530">MGRERMSITMLSILLFVAFLILYEFDVISNSKKIPDIGDLEEKRQMPKDPITSLPWQISRAGIITCDPSRYEYDICSINGPNVLSPNISTFFAMDPTNSIQSTPSIEKIKPQPRKTLPHIMSKVNELTLISGGPKGPKCEVQHNFPALVFSTGEFTGNFWHDMADGLIPLFFTAKSFFHDQDFVMVIDQSYDYWINKYRDLLHGLSKQRIIRMDQETRTHCFPRAIVGLIRHGYMTINPNWLPNPMTLHHFHDFLVKTYGHGGRNQHTVSHQPRARRRPRAVFIRRHHGRVLYNYAEVKRAMEETGFEVIEFEPTMETSMHESYAIFSSCHALIGVHGAGLTHLLFLRPGTLLLQIVLIGQDNPAKNCYKTPALEIGLEYIKYKISIYESSYMEKYGKDSVVFKNPKSFLKGDSIKEYYDLYIKNQDVTLNLTRFRPYLEETYEKAKDLMDRLP</sequence>
<dbReference type="InterPro" id="IPR007657">
    <property type="entry name" value="Glycosyltransferase_61"/>
</dbReference>
<dbReference type="Proteomes" id="UP001370490">
    <property type="component" value="Unassembled WGS sequence"/>
</dbReference>
<evidence type="ECO:0000256" key="3">
    <source>
        <dbReference type="ARBA" id="ARBA00022679"/>
    </source>
</evidence>
<proteinExistence type="predicted"/>
<accession>A0AAN8VKC5</accession>
<dbReference type="AlphaFoldDB" id="A0AAN8VKC5"/>
<keyword evidence="7" id="KW-1185">Reference proteome</keyword>
<organism evidence="6 7">
    <name type="scientific">Dillenia turbinata</name>
    <dbReference type="NCBI Taxonomy" id="194707"/>
    <lineage>
        <taxon>Eukaryota</taxon>
        <taxon>Viridiplantae</taxon>
        <taxon>Streptophyta</taxon>
        <taxon>Embryophyta</taxon>
        <taxon>Tracheophyta</taxon>
        <taxon>Spermatophyta</taxon>
        <taxon>Magnoliopsida</taxon>
        <taxon>eudicotyledons</taxon>
        <taxon>Gunneridae</taxon>
        <taxon>Pentapetalae</taxon>
        <taxon>Dilleniales</taxon>
        <taxon>Dilleniaceae</taxon>
        <taxon>Dillenia</taxon>
    </lineage>
</organism>
<name>A0AAN8VKC5_9MAGN</name>
<dbReference type="Pfam" id="PF04577">
    <property type="entry name" value="Glyco_transf_61"/>
    <property type="match status" value="1"/>
</dbReference>
<dbReference type="PANTHER" id="PTHR20961:SF98">
    <property type="entry name" value="GLYCOSYLTRANSFERASE"/>
    <property type="match status" value="1"/>
</dbReference>
<dbReference type="InterPro" id="IPR049625">
    <property type="entry name" value="Glyco_transf_61_cat"/>
</dbReference>
<evidence type="ECO:0000256" key="1">
    <source>
        <dbReference type="ARBA" id="ARBA00004323"/>
    </source>
</evidence>
<evidence type="ECO:0000256" key="2">
    <source>
        <dbReference type="ARBA" id="ARBA00022676"/>
    </source>
</evidence>
<gene>
    <name evidence="6" type="ORF">RJ641_003094</name>
</gene>
<protein>
    <submittedName>
        <fullName evidence="6">Glycosyltransferase 61</fullName>
    </submittedName>
</protein>